<comment type="caution">
    <text evidence="1">The sequence shown here is derived from an EMBL/GenBank/DDBJ whole genome shotgun (WGS) entry which is preliminary data.</text>
</comment>
<dbReference type="EMBL" id="CM047942">
    <property type="protein sequence ID" value="KAI9901025.1"/>
    <property type="molecule type" value="Genomic_DNA"/>
</dbReference>
<proteinExistence type="predicted"/>
<accession>A0ACC0V540</accession>
<dbReference type="Proteomes" id="UP001163324">
    <property type="component" value="Chromosome 3"/>
</dbReference>
<keyword evidence="2" id="KW-1185">Reference proteome</keyword>
<reference evidence="1" key="1">
    <citation type="submission" date="2022-10" db="EMBL/GenBank/DDBJ databases">
        <title>Complete Genome of Trichothecium roseum strain YXFP-22015, a Plant Pathogen Isolated from Citrus.</title>
        <authorList>
            <person name="Wang Y."/>
            <person name="Zhu L."/>
        </authorList>
    </citation>
    <scope>NUCLEOTIDE SEQUENCE</scope>
    <source>
        <strain evidence="1">YXFP-22015</strain>
    </source>
</reference>
<name>A0ACC0V540_9HYPO</name>
<organism evidence="1 2">
    <name type="scientific">Trichothecium roseum</name>
    <dbReference type="NCBI Taxonomy" id="47278"/>
    <lineage>
        <taxon>Eukaryota</taxon>
        <taxon>Fungi</taxon>
        <taxon>Dikarya</taxon>
        <taxon>Ascomycota</taxon>
        <taxon>Pezizomycotina</taxon>
        <taxon>Sordariomycetes</taxon>
        <taxon>Hypocreomycetidae</taxon>
        <taxon>Hypocreales</taxon>
        <taxon>Hypocreales incertae sedis</taxon>
        <taxon>Trichothecium</taxon>
    </lineage>
</organism>
<evidence type="ECO:0000313" key="1">
    <source>
        <dbReference type="EMBL" id="KAI9901025.1"/>
    </source>
</evidence>
<evidence type="ECO:0000313" key="2">
    <source>
        <dbReference type="Proteomes" id="UP001163324"/>
    </source>
</evidence>
<gene>
    <name evidence="1" type="ORF">N3K66_002842</name>
</gene>
<protein>
    <submittedName>
        <fullName evidence="1">Uncharacterized protein</fullName>
    </submittedName>
</protein>
<sequence>MIFNALTTATATAIMASSLVVHASACAPPTHPSNTTGGPPGLELGSDTPADPATLGYFSNHISLNVRNLTASIDFYTRAFGYRHIFTARPSDSLRIVYLGHSQGGRNGTGYQTAAELSRDKNNLAGLLEMISIHVDLAEGDLPTPSTERTNTFGHVGVVVPDIEAAQARLEALGDVEILKRCGEPIPRGGKLAMAQGFSPEVVEKLGDEFGAILEVMDVLNDRFVFVADPDGNVVEIQPREE</sequence>